<dbReference type="InterPro" id="IPR002881">
    <property type="entry name" value="DUF58"/>
</dbReference>
<protein>
    <recommendedName>
        <fullName evidence="2">DUF58 domain-containing protein</fullName>
    </recommendedName>
</protein>
<evidence type="ECO:0000256" key="1">
    <source>
        <dbReference type="SAM" id="MobiDB-lite"/>
    </source>
</evidence>
<dbReference type="SUPFAM" id="SSF53300">
    <property type="entry name" value="vWA-like"/>
    <property type="match status" value="1"/>
</dbReference>
<dbReference type="AlphaFoldDB" id="A0A6J4P9S0"/>
<name>A0A6J4P9S0_9ACTN</name>
<evidence type="ECO:0000259" key="2">
    <source>
        <dbReference type="Pfam" id="PF01882"/>
    </source>
</evidence>
<evidence type="ECO:0000313" key="3">
    <source>
        <dbReference type="EMBL" id="CAA9406653.1"/>
    </source>
</evidence>
<organism evidence="3">
    <name type="scientific">uncultured Rubrobacteraceae bacterium</name>
    <dbReference type="NCBI Taxonomy" id="349277"/>
    <lineage>
        <taxon>Bacteria</taxon>
        <taxon>Bacillati</taxon>
        <taxon>Actinomycetota</taxon>
        <taxon>Rubrobacteria</taxon>
        <taxon>Rubrobacterales</taxon>
        <taxon>Rubrobacteraceae</taxon>
        <taxon>environmental samples</taxon>
    </lineage>
</organism>
<reference evidence="3" key="1">
    <citation type="submission" date="2020-02" db="EMBL/GenBank/DDBJ databases">
        <authorList>
            <person name="Meier V. D."/>
        </authorList>
    </citation>
    <scope>NUCLEOTIDE SEQUENCE</scope>
    <source>
        <strain evidence="3">AVDCRST_MAG01</strain>
    </source>
</reference>
<dbReference type="Pfam" id="PF01882">
    <property type="entry name" value="DUF58"/>
    <property type="match status" value="1"/>
</dbReference>
<dbReference type="EMBL" id="CADCUW010000195">
    <property type="protein sequence ID" value="CAA9406653.1"/>
    <property type="molecule type" value="Genomic_DNA"/>
</dbReference>
<dbReference type="PANTHER" id="PTHR33608">
    <property type="entry name" value="BLL2464 PROTEIN"/>
    <property type="match status" value="1"/>
</dbReference>
<dbReference type="PANTHER" id="PTHR33608:SF6">
    <property type="entry name" value="BLL2464 PROTEIN"/>
    <property type="match status" value="1"/>
</dbReference>
<accession>A0A6J4P9S0</accession>
<feature type="region of interest" description="Disordered" evidence="1">
    <location>
        <begin position="1"/>
        <end position="23"/>
    </location>
</feature>
<sequence length="314" mass="33674">MSAVRARAVTPRTPEKPGPGPLPGAILRALRPAVRRRIEGLTTGEHASVLLGEGTELAQIRPYGPGDDVRRIDWNATARTGEPHVRKLVAERAFTAWVALDRSPSMAFGTADRRKADVAEGVVAVLAHLTTGGGGRVGLLAFGGSRPLTIPPRAGRAGAIGIVEAARRDPEAAEVGRTPVGDALAGLDRLARRRGLVAVVSDFMGPRDWQMPLARLATRHEVLALEVRDPREDELPDVGELVLEDPETGRQLRADTGSRRLRERFASEAAAERREVAGGISRSGATHVVLSTRGDWLKGLALHLRGRTLRGGRR</sequence>
<dbReference type="InterPro" id="IPR036465">
    <property type="entry name" value="vWFA_dom_sf"/>
</dbReference>
<proteinExistence type="predicted"/>
<gene>
    <name evidence="3" type="ORF">AVDCRST_MAG01-01-1352</name>
</gene>
<feature type="domain" description="DUF58" evidence="2">
    <location>
        <begin position="59"/>
        <end position="274"/>
    </location>
</feature>